<organism evidence="5 6">
    <name type="scientific">Kibdelosporangium banguiense</name>
    <dbReference type="NCBI Taxonomy" id="1365924"/>
    <lineage>
        <taxon>Bacteria</taxon>
        <taxon>Bacillati</taxon>
        <taxon>Actinomycetota</taxon>
        <taxon>Actinomycetes</taxon>
        <taxon>Pseudonocardiales</taxon>
        <taxon>Pseudonocardiaceae</taxon>
        <taxon>Kibdelosporangium</taxon>
    </lineage>
</organism>
<dbReference type="Gene3D" id="3.40.605.10">
    <property type="entry name" value="Aldehyde Dehydrogenase, Chain A, domain 1"/>
    <property type="match status" value="1"/>
</dbReference>
<evidence type="ECO:0000256" key="3">
    <source>
        <dbReference type="RuleBase" id="RU003345"/>
    </source>
</evidence>
<proteinExistence type="inferred from homology"/>
<dbReference type="InterPro" id="IPR016162">
    <property type="entry name" value="Ald_DH_N"/>
</dbReference>
<dbReference type="PROSITE" id="PS00687">
    <property type="entry name" value="ALDEHYDE_DEHYDR_GLU"/>
    <property type="match status" value="1"/>
</dbReference>
<dbReference type="Pfam" id="PF00171">
    <property type="entry name" value="Aldedh"/>
    <property type="match status" value="1"/>
</dbReference>
<dbReference type="RefSeq" id="WP_209646784.1">
    <property type="nucleotide sequence ID" value="NZ_JAGINW010000001.1"/>
</dbReference>
<keyword evidence="1 3" id="KW-0560">Oxidoreductase</keyword>
<evidence type="ECO:0000256" key="2">
    <source>
        <dbReference type="PROSITE-ProRule" id="PRU10007"/>
    </source>
</evidence>
<protein>
    <submittedName>
        <fullName evidence="5">1-pyrroline dehydrogenase</fullName>
    </submittedName>
</protein>
<evidence type="ECO:0000313" key="5">
    <source>
        <dbReference type="EMBL" id="MBP2330129.1"/>
    </source>
</evidence>
<evidence type="ECO:0000259" key="4">
    <source>
        <dbReference type="Pfam" id="PF00171"/>
    </source>
</evidence>
<dbReference type="PANTHER" id="PTHR11699">
    <property type="entry name" value="ALDEHYDE DEHYDROGENASE-RELATED"/>
    <property type="match status" value="1"/>
</dbReference>
<keyword evidence="6" id="KW-1185">Reference proteome</keyword>
<dbReference type="InterPro" id="IPR016160">
    <property type="entry name" value="Ald_DH_CS_CYS"/>
</dbReference>
<evidence type="ECO:0000256" key="1">
    <source>
        <dbReference type="ARBA" id="ARBA00023002"/>
    </source>
</evidence>
<dbReference type="Gene3D" id="3.40.309.10">
    <property type="entry name" value="Aldehyde Dehydrogenase, Chain A, domain 2"/>
    <property type="match status" value="1"/>
</dbReference>
<feature type="active site" evidence="2">
    <location>
        <position position="226"/>
    </location>
</feature>
<accession>A0ABS4U1M5</accession>
<dbReference type="PROSITE" id="PS00070">
    <property type="entry name" value="ALDEHYDE_DEHYDR_CYS"/>
    <property type="match status" value="1"/>
</dbReference>
<comment type="caution">
    <text evidence="5">The sequence shown here is derived from an EMBL/GenBank/DDBJ whole genome shotgun (WGS) entry which is preliminary data.</text>
</comment>
<dbReference type="EMBL" id="JAGINW010000001">
    <property type="protein sequence ID" value="MBP2330129.1"/>
    <property type="molecule type" value="Genomic_DNA"/>
</dbReference>
<name>A0ABS4U1M5_9PSEU</name>
<dbReference type="InterPro" id="IPR016163">
    <property type="entry name" value="Ald_DH_C"/>
</dbReference>
<sequence>MSVLELVNPATGEVSGTAPIGRESEVDAAVQTAVKAFAAWRRSTPQERQVVLLAIADALEARAEEFADLECRETGKDRAVVLEEEIPQSADVFRFFAGAARTLQGATAGEYLAGHTSSVRHEPLGVIAQITPWNYPLMMAVWKIAPALAAGNTVVLKPADTTPSSTVLLGSLAPAGLVNVVTGDRDTGRLLVAHPVPAMVSITGSTRAGIEVARTAAETLKRTHLELGGNAPVVVFDDVDVPAAVEGIVGAAFYNAGQDCTAASRVLVQENVHDSFLSALVAHVSKASTGPLNSAAQLARVTGLLDRLPSHAVVHCGGKQLGETGFFLAPAVVSGLRQDDEIIQEEVFAPVITVQRFATDDEGVAMANGVPQGLASSVWTRDLARAARVSTELDFGCVWVNTHGPLASEMPHGGYGQSGYGKDLSVSGLTDYTRVKHVMARFA</sequence>
<gene>
    <name evidence="5" type="ORF">JOF56_010514</name>
</gene>
<dbReference type="Proteomes" id="UP001519332">
    <property type="component" value="Unassembled WGS sequence"/>
</dbReference>
<evidence type="ECO:0000313" key="6">
    <source>
        <dbReference type="Proteomes" id="UP001519332"/>
    </source>
</evidence>
<reference evidence="5 6" key="1">
    <citation type="submission" date="2021-03" db="EMBL/GenBank/DDBJ databases">
        <title>Sequencing the genomes of 1000 actinobacteria strains.</title>
        <authorList>
            <person name="Klenk H.-P."/>
        </authorList>
    </citation>
    <scope>NUCLEOTIDE SEQUENCE [LARGE SCALE GENOMIC DNA]</scope>
    <source>
        <strain evidence="5 6">DSM 46670</strain>
    </source>
</reference>
<feature type="domain" description="Aldehyde dehydrogenase" evidence="4">
    <location>
        <begin position="4"/>
        <end position="438"/>
    </location>
</feature>
<dbReference type="InterPro" id="IPR016161">
    <property type="entry name" value="Ald_DH/histidinol_DH"/>
</dbReference>
<dbReference type="InterPro" id="IPR029510">
    <property type="entry name" value="Ald_DH_CS_GLU"/>
</dbReference>
<dbReference type="InterPro" id="IPR015590">
    <property type="entry name" value="Aldehyde_DH_dom"/>
</dbReference>
<comment type="similarity">
    <text evidence="3">Belongs to the aldehyde dehydrogenase family.</text>
</comment>
<dbReference type="SUPFAM" id="SSF53720">
    <property type="entry name" value="ALDH-like"/>
    <property type="match status" value="1"/>
</dbReference>